<name>A0A100Y2V1_9ACTN</name>
<proteinExistence type="predicted"/>
<reference evidence="1 2" key="1">
    <citation type="submission" date="2015-11" db="EMBL/GenBank/DDBJ databases">
        <title>Genome-wide analysis reveals the secondary metabolome in Streptomyces kanasensis ZX01.</title>
        <authorList>
            <person name="Zhang G."/>
            <person name="Han L."/>
            <person name="Feng J."/>
            <person name="Zhang X."/>
        </authorList>
    </citation>
    <scope>NUCLEOTIDE SEQUENCE [LARGE SCALE GENOMIC DNA]</scope>
    <source>
        <strain evidence="1 2">ZX01</strain>
    </source>
</reference>
<gene>
    <name evidence="1" type="ORF">ATE80_22355</name>
</gene>
<accession>A0A100Y2V1</accession>
<sequence length="134" mass="13949">MLVLEFVLHALMDLVLWAGGRSLDRVRAARRIAAYRRGEPVALRCRYRVRAHGPSTRPARLTLGRSGAALDAPGARGLALSGPTGAATGGGRGGTVLTCTVTGPDGTPQPAEVSLLTWDAALVRTVEEAVAAPR</sequence>
<dbReference type="AlphaFoldDB" id="A0A100Y2V1"/>
<evidence type="ECO:0000313" key="1">
    <source>
        <dbReference type="EMBL" id="KUH36671.1"/>
    </source>
</evidence>
<dbReference type="EMBL" id="LNSV01000068">
    <property type="protein sequence ID" value="KUH36671.1"/>
    <property type="molecule type" value="Genomic_DNA"/>
</dbReference>
<comment type="caution">
    <text evidence="1">The sequence shown here is derived from an EMBL/GenBank/DDBJ whole genome shotgun (WGS) entry which is preliminary data.</text>
</comment>
<evidence type="ECO:0000313" key="2">
    <source>
        <dbReference type="Proteomes" id="UP000054011"/>
    </source>
</evidence>
<dbReference type="STRING" id="936756.ATE80_22355"/>
<dbReference type="Proteomes" id="UP000054011">
    <property type="component" value="Unassembled WGS sequence"/>
</dbReference>
<organism evidence="1 2">
    <name type="scientific">Streptomyces kanasensis</name>
    <dbReference type="NCBI Taxonomy" id="936756"/>
    <lineage>
        <taxon>Bacteria</taxon>
        <taxon>Bacillati</taxon>
        <taxon>Actinomycetota</taxon>
        <taxon>Actinomycetes</taxon>
        <taxon>Kitasatosporales</taxon>
        <taxon>Streptomycetaceae</taxon>
        <taxon>Streptomyces</taxon>
    </lineage>
</organism>
<dbReference type="OrthoDB" id="4323933at2"/>
<dbReference type="RefSeq" id="WP_058944045.1">
    <property type="nucleotide sequence ID" value="NZ_LNSV01000068.1"/>
</dbReference>
<keyword evidence="2" id="KW-1185">Reference proteome</keyword>
<protein>
    <submittedName>
        <fullName evidence="1">Uncharacterized protein</fullName>
    </submittedName>
</protein>